<dbReference type="EMBL" id="DS989843">
    <property type="protein sequence ID" value="EDX77830.1"/>
    <property type="molecule type" value="Genomic_DNA"/>
</dbReference>
<proteinExistence type="predicted"/>
<dbReference type="AlphaFoldDB" id="B4VKD0"/>
<keyword evidence="2" id="KW-1185">Reference proteome</keyword>
<protein>
    <submittedName>
        <fullName evidence="1">Uncharacterized protein</fullName>
    </submittedName>
</protein>
<sequence>MESWGLIESSDGQTLGSPVLRVIIKSYKLS</sequence>
<accession>B4VKD0</accession>
<organism evidence="1 2">
    <name type="scientific">Coleofasciculus chthonoplastes PCC 7420</name>
    <dbReference type="NCBI Taxonomy" id="118168"/>
    <lineage>
        <taxon>Bacteria</taxon>
        <taxon>Bacillati</taxon>
        <taxon>Cyanobacteriota</taxon>
        <taxon>Cyanophyceae</taxon>
        <taxon>Coleofasciculales</taxon>
        <taxon>Coleofasciculaceae</taxon>
        <taxon>Coleofasciculus</taxon>
    </lineage>
</organism>
<dbReference type="Proteomes" id="UP000003835">
    <property type="component" value="Unassembled WGS sequence"/>
</dbReference>
<name>B4VKD0_9CYAN</name>
<gene>
    <name evidence="1" type="ORF">MC7420_3154</name>
</gene>
<evidence type="ECO:0000313" key="1">
    <source>
        <dbReference type="EMBL" id="EDX77830.1"/>
    </source>
</evidence>
<evidence type="ECO:0000313" key="2">
    <source>
        <dbReference type="Proteomes" id="UP000003835"/>
    </source>
</evidence>
<dbReference type="HOGENOM" id="CLU_3402930_0_0_3"/>
<reference evidence="1 2" key="1">
    <citation type="submission" date="2008-07" db="EMBL/GenBank/DDBJ databases">
        <authorList>
            <person name="Tandeau de Marsac N."/>
            <person name="Ferriera S."/>
            <person name="Johnson J."/>
            <person name="Kravitz S."/>
            <person name="Beeson K."/>
            <person name="Sutton G."/>
            <person name="Rogers Y.-H."/>
            <person name="Friedman R."/>
            <person name="Frazier M."/>
            <person name="Venter J.C."/>
        </authorList>
    </citation>
    <scope>NUCLEOTIDE SEQUENCE [LARGE SCALE GENOMIC DNA]</scope>
    <source>
        <strain evidence="1 2">PCC 7420</strain>
    </source>
</reference>